<name>A0A699HC59_TANCI</name>
<comment type="caution">
    <text evidence="2">The sequence shown here is derived from an EMBL/GenBank/DDBJ whole genome shotgun (WGS) entry which is preliminary data.</text>
</comment>
<evidence type="ECO:0000256" key="1">
    <source>
        <dbReference type="SAM" id="Phobius"/>
    </source>
</evidence>
<dbReference type="EMBL" id="BKCJ010130980">
    <property type="protein sequence ID" value="GEX80110.1"/>
    <property type="molecule type" value="Genomic_DNA"/>
</dbReference>
<organism evidence="2">
    <name type="scientific">Tanacetum cinerariifolium</name>
    <name type="common">Dalmatian daisy</name>
    <name type="synonym">Chrysanthemum cinerariifolium</name>
    <dbReference type="NCBI Taxonomy" id="118510"/>
    <lineage>
        <taxon>Eukaryota</taxon>
        <taxon>Viridiplantae</taxon>
        <taxon>Streptophyta</taxon>
        <taxon>Embryophyta</taxon>
        <taxon>Tracheophyta</taxon>
        <taxon>Spermatophyta</taxon>
        <taxon>Magnoliopsida</taxon>
        <taxon>eudicotyledons</taxon>
        <taxon>Gunneridae</taxon>
        <taxon>Pentapetalae</taxon>
        <taxon>asterids</taxon>
        <taxon>campanulids</taxon>
        <taxon>Asterales</taxon>
        <taxon>Asteraceae</taxon>
        <taxon>Asteroideae</taxon>
        <taxon>Anthemideae</taxon>
        <taxon>Anthemidinae</taxon>
        <taxon>Tanacetum</taxon>
    </lineage>
</organism>
<accession>A0A699HC59</accession>
<feature type="transmembrane region" description="Helical" evidence="1">
    <location>
        <begin position="56"/>
        <end position="77"/>
    </location>
</feature>
<evidence type="ECO:0000313" key="2">
    <source>
        <dbReference type="EMBL" id="GEX80110.1"/>
    </source>
</evidence>
<keyword evidence="1" id="KW-0812">Transmembrane</keyword>
<keyword evidence="1" id="KW-1133">Transmembrane helix</keyword>
<sequence length="753" mass="83263">MVANTIDVVTSVLTQRELDLFSSMYNILDDLYLELLGHDDVIQYSPKGKIGFMSTLIAMVGCLSLNVLVCPIFVPWYNDDSIKRDPLPFDDLVDPPLLEKLNDNRTLIRKCPNTFLCLVGLSRSFVDMDIRPTLIGRDKNDMGLLDFVKFTDPFKVKTVERNLTDGEVPLLTETAYMVVAHSDQTIHLVSHTIADEIREHSGKNKRKVRFSNVLPPVKKARTEVMRINEPVVTTTDSGSTHDGDARTRRPSACYVVLTFSSENEDVDTIASPNTTPHKVGSLNPHVQMGVEDVGAGVVNEIVYTSLPENDVASLLGNRVRSSSSPPNDGSQIDDFLKSQTIDTATARDIFVSHCGKDYAKNRQLKPGNIGHKIGSLHQKPDQRAFFYKDQANKAKIKGKCEIQMQGLKVSNQQSLNPGTKSAKRVNFYYKWAIKPEGPEVPFFKLIYKGKLSSDDLVMCRNLIDHVSLPGFWASLCNRHDSSFLDPLNVNSAQHTCMMSELRLRYKHAILKREKFEQKFVRGCEVIQQRDAEISSLKAVVEKAQGEAAEVIKLRKWVSELKFAVVVKLNEIGSLNARNAELLRTVSGLELVCDGLKSQVTRLETDCKSLRDDIVGEAKLKEQFSSMQDAAAKRFDDRSAALGKVISLAIDKGIQEGLEVGIEHGRVGRSLSEVAAYDFEVEAAYVAAALTTSYARCERHQKACLEVGGLSQPSQGGSLTVVDLQASGAANVGGTTPPHDDMFDATILDNPADS</sequence>
<protein>
    <recommendedName>
        <fullName evidence="3">Transposase (Putative), gypsy type</fullName>
    </recommendedName>
</protein>
<keyword evidence="1" id="KW-0472">Membrane</keyword>
<gene>
    <name evidence="2" type="ORF">Tci_352085</name>
</gene>
<dbReference type="AlphaFoldDB" id="A0A699HC59"/>
<reference evidence="2" key="1">
    <citation type="journal article" date="2019" name="Sci. Rep.">
        <title>Draft genome of Tanacetum cinerariifolium, the natural source of mosquito coil.</title>
        <authorList>
            <person name="Yamashiro T."/>
            <person name="Shiraishi A."/>
            <person name="Satake H."/>
            <person name="Nakayama K."/>
        </authorList>
    </citation>
    <scope>NUCLEOTIDE SEQUENCE</scope>
</reference>
<proteinExistence type="predicted"/>
<evidence type="ECO:0008006" key="3">
    <source>
        <dbReference type="Google" id="ProtNLM"/>
    </source>
</evidence>